<dbReference type="InterPro" id="IPR000719">
    <property type="entry name" value="Prot_kinase_dom"/>
</dbReference>
<accession>A0ABM1MR41</accession>
<keyword evidence="7 13" id="KW-1133">Transmembrane helix</keyword>
<evidence type="ECO:0000256" key="7">
    <source>
        <dbReference type="ARBA" id="ARBA00022989"/>
    </source>
</evidence>
<dbReference type="PANTHER" id="PTHR24416:SF580">
    <property type="entry name" value="DISCOIDIN DOMAIN RECEPTOR, ISOFORM F"/>
    <property type="match status" value="1"/>
</dbReference>
<dbReference type="InterPro" id="IPR008266">
    <property type="entry name" value="Tyr_kinase_AS"/>
</dbReference>
<evidence type="ECO:0000256" key="9">
    <source>
        <dbReference type="ARBA" id="ARBA00023157"/>
    </source>
</evidence>
<keyword evidence="2" id="KW-1003">Cell membrane</keyword>
<dbReference type="Gene3D" id="2.60.120.260">
    <property type="entry name" value="Galactose-binding domain-like"/>
    <property type="match status" value="1"/>
</dbReference>
<reference evidence="18" key="1">
    <citation type="submission" date="2025-08" db="UniProtKB">
        <authorList>
            <consortium name="RefSeq"/>
        </authorList>
    </citation>
    <scope>IDENTIFICATION</scope>
    <source>
        <tissue evidence="18">Whole Larva</tissue>
    </source>
</reference>
<dbReference type="Pfam" id="PF07714">
    <property type="entry name" value="PK_Tyr_Ser-Thr"/>
    <property type="match status" value="1"/>
</dbReference>
<dbReference type="SUPFAM" id="SSF56112">
    <property type="entry name" value="Protein kinase-like (PK-like)"/>
    <property type="match status" value="1"/>
</dbReference>
<evidence type="ECO:0000256" key="14">
    <source>
        <dbReference type="SAM" id="SignalP"/>
    </source>
</evidence>
<evidence type="ECO:0000256" key="12">
    <source>
        <dbReference type="SAM" id="MobiDB-lite"/>
    </source>
</evidence>
<dbReference type="InterPro" id="IPR050122">
    <property type="entry name" value="RTK"/>
</dbReference>
<dbReference type="Proteomes" id="UP000695000">
    <property type="component" value="Unplaced"/>
</dbReference>
<feature type="signal peptide" evidence="14">
    <location>
        <begin position="1"/>
        <end position="32"/>
    </location>
</feature>
<dbReference type="InterPro" id="IPR048525">
    <property type="entry name" value="DDR1-2_DS-like"/>
</dbReference>
<dbReference type="PANTHER" id="PTHR24416">
    <property type="entry name" value="TYROSINE-PROTEIN KINASE RECEPTOR"/>
    <property type="match status" value="1"/>
</dbReference>
<dbReference type="PRINTS" id="PR00109">
    <property type="entry name" value="TYRKINASE"/>
</dbReference>
<keyword evidence="9" id="KW-1015">Disulfide bond</keyword>
<evidence type="ECO:0000256" key="5">
    <source>
        <dbReference type="ARBA" id="ARBA00022741"/>
    </source>
</evidence>
<evidence type="ECO:0000256" key="1">
    <source>
        <dbReference type="ARBA" id="ARBA00004251"/>
    </source>
</evidence>
<evidence type="ECO:0000256" key="3">
    <source>
        <dbReference type="ARBA" id="ARBA00022692"/>
    </source>
</evidence>
<dbReference type="GeneID" id="108563013"/>
<evidence type="ECO:0000256" key="8">
    <source>
        <dbReference type="ARBA" id="ARBA00023136"/>
    </source>
</evidence>
<comment type="subcellular location">
    <subcellularLocation>
        <location evidence="1">Cell membrane</location>
        <topology evidence="1">Single-pass type I membrane protein</topology>
    </subcellularLocation>
</comment>
<evidence type="ECO:0000256" key="2">
    <source>
        <dbReference type="ARBA" id="ARBA00022475"/>
    </source>
</evidence>
<keyword evidence="4 14" id="KW-0732">Signal</keyword>
<evidence type="ECO:0000256" key="13">
    <source>
        <dbReference type="SAM" id="Phobius"/>
    </source>
</evidence>
<keyword evidence="3 13" id="KW-0812">Transmembrane</keyword>
<dbReference type="Gene3D" id="1.10.510.10">
    <property type="entry name" value="Transferase(Phosphotransferase) domain 1"/>
    <property type="match status" value="1"/>
</dbReference>
<dbReference type="RefSeq" id="XP_017777041.1">
    <property type="nucleotide sequence ID" value="XM_017921552.1"/>
</dbReference>
<evidence type="ECO:0000256" key="6">
    <source>
        <dbReference type="ARBA" id="ARBA00022840"/>
    </source>
</evidence>
<organism evidence="17 18">
    <name type="scientific">Nicrophorus vespilloides</name>
    <name type="common">Boreal carrion beetle</name>
    <dbReference type="NCBI Taxonomy" id="110193"/>
    <lineage>
        <taxon>Eukaryota</taxon>
        <taxon>Metazoa</taxon>
        <taxon>Ecdysozoa</taxon>
        <taxon>Arthropoda</taxon>
        <taxon>Hexapoda</taxon>
        <taxon>Insecta</taxon>
        <taxon>Pterygota</taxon>
        <taxon>Neoptera</taxon>
        <taxon>Endopterygota</taxon>
        <taxon>Coleoptera</taxon>
        <taxon>Polyphaga</taxon>
        <taxon>Staphyliniformia</taxon>
        <taxon>Silphidae</taxon>
        <taxon>Nicrophorinae</taxon>
        <taxon>Nicrophorus</taxon>
    </lineage>
</organism>
<keyword evidence="17" id="KW-1185">Reference proteome</keyword>
<dbReference type="PROSITE" id="PS50011">
    <property type="entry name" value="PROTEIN_KINASE_DOM"/>
    <property type="match status" value="1"/>
</dbReference>
<dbReference type="Gene3D" id="3.30.200.20">
    <property type="entry name" value="Phosphorylase Kinase, domain 1"/>
    <property type="match status" value="1"/>
</dbReference>
<keyword evidence="10" id="KW-0675">Receptor</keyword>
<evidence type="ECO:0000256" key="10">
    <source>
        <dbReference type="ARBA" id="ARBA00023170"/>
    </source>
</evidence>
<protein>
    <submittedName>
        <fullName evidence="18">Discoidin domain-containing receptor 2-like</fullName>
    </submittedName>
</protein>
<feature type="chain" id="PRO_5046725559" evidence="14">
    <location>
        <begin position="33"/>
        <end position="923"/>
    </location>
</feature>
<dbReference type="SUPFAM" id="SSF49785">
    <property type="entry name" value="Galactose-binding domain-like"/>
    <property type="match status" value="1"/>
</dbReference>
<dbReference type="SMART" id="SM00231">
    <property type="entry name" value="FA58C"/>
    <property type="match status" value="1"/>
</dbReference>
<name>A0ABM1MR41_NICVS</name>
<dbReference type="InterPro" id="IPR001245">
    <property type="entry name" value="Ser-Thr/Tyr_kinase_cat_dom"/>
</dbReference>
<dbReference type="PROSITE" id="PS01286">
    <property type="entry name" value="FA58C_2"/>
    <property type="match status" value="1"/>
</dbReference>
<dbReference type="PROSITE" id="PS01285">
    <property type="entry name" value="FA58C_1"/>
    <property type="match status" value="1"/>
</dbReference>
<keyword evidence="8 13" id="KW-0472">Membrane</keyword>
<dbReference type="PROSITE" id="PS50022">
    <property type="entry name" value="FA58C_3"/>
    <property type="match status" value="1"/>
</dbReference>
<proteinExistence type="predicted"/>
<evidence type="ECO:0000256" key="11">
    <source>
        <dbReference type="ARBA" id="ARBA00023180"/>
    </source>
</evidence>
<keyword evidence="11" id="KW-0325">Glycoprotein</keyword>
<feature type="domain" description="Protein kinase" evidence="15">
    <location>
        <begin position="629"/>
        <end position="920"/>
    </location>
</feature>
<dbReference type="PROSITE" id="PS00109">
    <property type="entry name" value="PROTEIN_KINASE_TYR"/>
    <property type="match status" value="1"/>
</dbReference>
<dbReference type="InterPro" id="IPR008979">
    <property type="entry name" value="Galactose-bd-like_sf"/>
</dbReference>
<feature type="region of interest" description="Disordered" evidence="12">
    <location>
        <begin position="521"/>
        <end position="545"/>
    </location>
</feature>
<evidence type="ECO:0000313" key="17">
    <source>
        <dbReference type="Proteomes" id="UP000695000"/>
    </source>
</evidence>
<evidence type="ECO:0000313" key="18">
    <source>
        <dbReference type="RefSeq" id="XP_017777041.1"/>
    </source>
</evidence>
<evidence type="ECO:0000256" key="4">
    <source>
        <dbReference type="ARBA" id="ARBA00022729"/>
    </source>
</evidence>
<keyword evidence="5" id="KW-0547">Nucleotide-binding</keyword>
<gene>
    <name evidence="18" type="primary">LOC108563013</name>
</gene>
<sequence>MDMGAEKDKPCLFSWRLIFLLSHLILPHPSSQLDIQSCNEPLGMESGDIPDEAISASSSYVPNVGPKNGRLRIEKAGGGWCPKQQVEQGIREYIQVDLEDVHVITGVQTQGRYDRGRGQEYAEEYTVEYWRPGMTDWKQYQRWDGKQILRGNSDTASVESHRLMPPVFATKVRVLPYSVHRRTVCLRLELLGCLYEGGVLAYTAPEGSEPSQGLWDSSYDGQRSRGELHSGLGRLVDGEIGADNYRLDIGYGKGNGWMGWRNDSTEEDYIEMIFKFDQIRNFSAVHLFTNNFFSKGVQVFTKAKVMFSIGGKYYNGRTISYSYMPDRVLENARNVTIHLHHQLARFIKLRLFFADRWLMLSEVSFDSVPVAANVTEEEFLDSDINELIIHSNGNNNMDSFETIAARKDGNAYVEVIIGVLTAIMLLLLVVFVIILIVSRRHKLQGSPTLLRNPFGVTINMKDLLMTFSSSNNNGGNSNHPTTPIAQEPQADSVTFEQFRSPLVNSYFTPNYATLRMSTAVADPEEPPEVPPLPSSPSLHQSPITVSSSPLHYRSLQSTPVISPKSKMINLGNYFPRVATDPPNRKRYHTAPREKQRIPPPVVCWNIAPSMGHSYTCREIDPPTVSRYSLTSVENLGSCHCGEISLYETEELEDVISGSGRLVVVRTPNPAQCKSDAATGSIESLREVRFLASLSDPNICRVLGVCTAEYPPWTIIEYGEMGDLAQYLQFLANRNGTVRSSQDSPISVETLLYMSTQIASGMKYLESKHVVHKDLAARNCLVGRGYIVKITDIAMCKPQYRKDYAEIGGRPPAPIRWLPWECILLDRYTCYSSVWSFAVTMWEILNFANEKPFQSLTNERVIQNAEHMYYGGELEILLEKPLICPPEIYDLMSQCWKRDETARPTFKQIQLFLKHNNNDFIPSD</sequence>
<evidence type="ECO:0000259" key="16">
    <source>
        <dbReference type="PROSITE" id="PS50022"/>
    </source>
</evidence>
<dbReference type="CDD" id="cd00057">
    <property type="entry name" value="FA58C"/>
    <property type="match status" value="1"/>
</dbReference>
<dbReference type="Pfam" id="PF21114">
    <property type="entry name" value="DDR1-2_DS-like"/>
    <property type="match status" value="1"/>
</dbReference>
<keyword evidence="6" id="KW-0067">ATP-binding</keyword>
<dbReference type="InterPro" id="IPR000421">
    <property type="entry name" value="FA58C"/>
</dbReference>
<dbReference type="InterPro" id="IPR011009">
    <property type="entry name" value="Kinase-like_dom_sf"/>
</dbReference>
<feature type="transmembrane region" description="Helical" evidence="13">
    <location>
        <begin position="415"/>
        <end position="437"/>
    </location>
</feature>
<dbReference type="Pfam" id="PF00754">
    <property type="entry name" value="F5_F8_type_C"/>
    <property type="match status" value="1"/>
</dbReference>
<evidence type="ECO:0000259" key="15">
    <source>
        <dbReference type="PROSITE" id="PS50011"/>
    </source>
</evidence>
<feature type="domain" description="F5/8 type C" evidence="16">
    <location>
        <begin position="38"/>
        <end position="193"/>
    </location>
</feature>
<dbReference type="Gene3D" id="2.60.120.1190">
    <property type="match status" value="1"/>
</dbReference>